<dbReference type="STRING" id="469383.Cwoe_4209"/>
<dbReference type="HOGENOM" id="CLU_2583705_0_0_11"/>
<protein>
    <submittedName>
        <fullName evidence="1">Uncharacterized protein</fullName>
    </submittedName>
</protein>
<reference evidence="1 2" key="1">
    <citation type="journal article" date="2010" name="Stand. Genomic Sci.">
        <title>Complete genome sequence of Conexibacter woesei type strain (ID131577).</title>
        <authorList>
            <person name="Pukall R."/>
            <person name="Lapidus A."/>
            <person name="Glavina Del Rio T."/>
            <person name="Copeland A."/>
            <person name="Tice H."/>
            <person name="Cheng J.-F."/>
            <person name="Lucas S."/>
            <person name="Chen F."/>
            <person name="Nolan M."/>
            <person name="Bruce D."/>
            <person name="Goodwin L."/>
            <person name="Pitluck S."/>
            <person name="Mavromatis K."/>
            <person name="Ivanova N."/>
            <person name="Ovchinnikova G."/>
            <person name="Pati A."/>
            <person name="Chen A."/>
            <person name="Palaniappan K."/>
            <person name="Land M."/>
            <person name="Hauser L."/>
            <person name="Chang Y.-J."/>
            <person name="Jeffries C.D."/>
            <person name="Chain P."/>
            <person name="Meincke L."/>
            <person name="Sims D."/>
            <person name="Brettin T."/>
            <person name="Detter J.C."/>
            <person name="Rohde M."/>
            <person name="Goeker M."/>
            <person name="Bristow J."/>
            <person name="Eisen J.A."/>
            <person name="Markowitz V."/>
            <person name="Kyrpides N.C."/>
            <person name="Klenk H.-P."/>
            <person name="Hugenholtz P."/>
        </authorList>
    </citation>
    <scope>NUCLEOTIDE SEQUENCE [LARGE SCALE GENOMIC DNA]</scope>
    <source>
        <strain evidence="2">DSM 14684 / CIP 108061 / JCM 11494 / NBRC 100937 / ID131577</strain>
    </source>
</reference>
<proteinExistence type="predicted"/>
<dbReference type="RefSeq" id="WP_012935674.1">
    <property type="nucleotide sequence ID" value="NC_013739.1"/>
</dbReference>
<accession>D3F5S4</accession>
<dbReference type="KEGG" id="cwo:Cwoe_4209"/>
<keyword evidence="2" id="KW-1185">Reference proteome</keyword>
<dbReference type="OrthoDB" id="4804006at2"/>
<reference evidence="2" key="2">
    <citation type="submission" date="2010-01" db="EMBL/GenBank/DDBJ databases">
        <title>The complete genome of Conexibacter woesei DSM 14684.</title>
        <authorList>
            <consortium name="US DOE Joint Genome Institute (JGI-PGF)"/>
            <person name="Lucas S."/>
            <person name="Copeland A."/>
            <person name="Lapidus A."/>
            <person name="Glavina del Rio T."/>
            <person name="Dalin E."/>
            <person name="Tice H."/>
            <person name="Bruce D."/>
            <person name="Goodwin L."/>
            <person name="Pitluck S."/>
            <person name="Kyrpides N."/>
            <person name="Mavromatis K."/>
            <person name="Ivanova N."/>
            <person name="Mikhailova N."/>
            <person name="Chertkov O."/>
            <person name="Brettin T."/>
            <person name="Detter J.C."/>
            <person name="Han C."/>
            <person name="Larimer F."/>
            <person name="Land M."/>
            <person name="Hauser L."/>
            <person name="Markowitz V."/>
            <person name="Cheng J.-F."/>
            <person name="Hugenholtz P."/>
            <person name="Woyke T."/>
            <person name="Wu D."/>
            <person name="Pukall R."/>
            <person name="Steenblock K."/>
            <person name="Schneider S."/>
            <person name="Klenk H.-P."/>
            <person name="Eisen J.A."/>
        </authorList>
    </citation>
    <scope>NUCLEOTIDE SEQUENCE [LARGE SCALE GENOMIC DNA]</scope>
    <source>
        <strain evidence="2">DSM 14684 / CIP 108061 / JCM 11494 / NBRC 100937 / ID131577</strain>
    </source>
</reference>
<name>D3F5S4_CONWI</name>
<sequence>MEISAEELRILRAARDGRIRSSGHWIIDGESRPERPALERVKQHGWVIDALGGGGWRYELTPDGRAALAEAEAEAAAPDG</sequence>
<dbReference type="EMBL" id="CP001854">
    <property type="protein sequence ID" value="ADB52623.1"/>
    <property type="molecule type" value="Genomic_DNA"/>
</dbReference>
<evidence type="ECO:0000313" key="1">
    <source>
        <dbReference type="EMBL" id="ADB52623.1"/>
    </source>
</evidence>
<gene>
    <name evidence="1" type="ordered locus">Cwoe_4209</name>
</gene>
<dbReference type="AlphaFoldDB" id="D3F5S4"/>
<organism evidence="1 2">
    <name type="scientific">Conexibacter woesei (strain DSM 14684 / CCUG 47730 / CIP 108061 / JCM 11494 / NBRC 100937 / ID131577)</name>
    <dbReference type="NCBI Taxonomy" id="469383"/>
    <lineage>
        <taxon>Bacteria</taxon>
        <taxon>Bacillati</taxon>
        <taxon>Actinomycetota</taxon>
        <taxon>Thermoleophilia</taxon>
        <taxon>Solirubrobacterales</taxon>
        <taxon>Conexibacteraceae</taxon>
        <taxon>Conexibacter</taxon>
    </lineage>
</organism>
<evidence type="ECO:0000313" key="2">
    <source>
        <dbReference type="Proteomes" id="UP000008229"/>
    </source>
</evidence>
<dbReference type="Proteomes" id="UP000008229">
    <property type="component" value="Chromosome"/>
</dbReference>